<organism evidence="2 3">
    <name type="scientific">Nonomuraea turkmeniaca</name>
    <dbReference type="NCBI Taxonomy" id="103838"/>
    <lineage>
        <taxon>Bacteria</taxon>
        <taxon>Bacillati</taxon>
        <taxon>Actinomycetota</taxon>
        <taxon>Actinomycetes</taxon>
        <taxon>Streptosporangiales</taxon>
        <taxon>Streptosporangiaceae</taxon>
        <taxon>Nonomuraea</taxon>
    </lineage>
</organism>
<reference evidence="2 3" key="1">
    <citation type="submission" date="2019-05" db="EMBL/GenBank/DDBJ databases">
        <title>Draft genome sequence of Nonomuraea turkmeniaca DSM 43926.</title>
        <authorList>
            <person name="Saricaoglu S."/>
            <person name="Isik K."/>
        </authorList>
    </citation>
    <scope>NUCLEOTIDE SEQUENCE [LARGE SCALE GENOMIC DNA]</scope>
    <source>
        <strain evidence="2 3">DSM 43926</strain>
    </source>
</reference>
<dbReference type="OrthoDB" id="3497488at2"/>
<proteinExistence type="predicted"/>
<feature type="transmembrane region" description="Helical" evidence="1">
    <location>
        <begin position="12"/>
        <end position="28"/>
    </location>
</feature>
<accession>A0A5S4F236</accession>
<sequence>MSVAQSTLENLTGALYVVLLAGLVYLVLGRSNTKGPRSWAAVWGLSVVAGGLASLLLDPVAGLQAGFAAGAFVVAGLAVAAAPRKVLPAGAAVLVAVAAAPLVRGTPPQAFTVTSATWREQRPRLTIDVSYPRASGGDARRVNAALFAPIRERVEDTLRDLRADPAAHGTVTGTHVLVRDDAQVISVRYLLAGEQWRAVNYDVPAGRVLTVREIFTPVAFTPAGRRRLAAALRPLMPARQIPRTVSADNERLLVNLSRGAVEFTFGRGYFCTACEPFIVRASRERLAGLVTERP</sequence>
<dbReference type="EMBL" id="VCKY01000206">
    <property type="protein sequence ID" value="TMR10041.1"/>
    <property type="molecule type" value="Genomic_DNA"/>
</dbReference>
<evidence type="ECO:0000313" key="3">
    <source>
        <dbReference type="Proteomes" id="UP000309128"/>
    </source>
</evidence>
<feature type="transmembrane region" description="Helical" evidence="1">
    <location>
        <begin position="40"/>
        <end position="57"/>
    </location>
</feature>
<dbReference type="Proteomes" id="UP000309128">
    <property type="component" value="Unassembled WGS sequence"/>
</dbReference>
<dbReference type="AlphaFoldDB" id="A0A5S4F236"/>
<evidence type="ECO:0000313" key="2">
    <source>
        <dbReference type="EMBL" id="TMR10041.1"/>
    </source>
</evidence>
<name>A0A5S4F236_9ACTN</name>
<comment type="caution">
    <text evidence="2">The sequence shown here is derived from an EMBL/GenBank/DDBJ whole genome shotgun (WGS) entry which is preliminary data.</text>
</comment>
<feature type="transmembrane region" description="Helical" evidence="1">
    <location>
        <begin position="86"/>
        <end position="103"/>
    </location>
</feature>
<keyword evidence="1" id="KW-0812">Transmembrane</keyword>
<keyword evidence="1" id="KW-1133">Transmembrane helix</keyword>
<gene>
    <name evidence="2" type="ORF">ETD86_41235</name>
</gene>
<keyword evidence="3" id="KW-1185">Reference proteome</keyword>
<protein>
    <submittedName>
        <fullName evidence="2">Uncharacterized protein</fullName>
    </submittedName>
</protein>
<feature type="transmembrane region" description="Helical" evidence="1">
    <location>
        <begin position="63"/>
        <end position="81"/>
    </location>
</feature>
<keyword evidence="1" id="KW-0472">Membrane</keyword>
<evidence type="ECO:0000256" key="1">
    <source>
        <dbReference type="SAM" id="Phobius"/>
    </source>
</evidence>